<reference evidence="2 3" key="1">
    <citation type="journal article" date="2017" name="Int J Environ Stud">
        <title>Does the Miocene-Pliocene relict legume Oxytropis triphylla form nitrogen-fixing nodules with a combination of bacterial strains?</title>
        <authorList>
            <person name="Safronova V."/>
            <person name="Belimov A."/>
            <person name="Sazanova A."/>
            <person name="Kuznetsova I."/>
            <person name="Popova J."/>
            <person name="Andronov E."/>
            <person name="Verkhozina A."/>
            <person name="Tikhonovich I."/>
        </authorList>
    </citation>
    <scope>NUCLEOTIDE SEQUENCE [LARGE SCALE GENOMIC DNA]</scope>
    <source>
        <strain evidence="2 3">Tri-38</strain>
    </source>
</reference>
<comment type="caution">
    <text evidence="2">The sequence shown here is derived from an EMBL/GenBank/DDBJ whole genome shotgun (WGS) entry which is preliminary data.</text>
</comment>
<proteinExistence type="predicted"/>
<dbReference type="InterPro" id="IPR003772">
    <property type="entry name" value="YceD"/>
</dbReference>
<dbReference type="OrthoDB" id="8443793at2"/>
<evidence type="ECO:0000256" key="1">
    <source>
        <dbReference type="SAM" id="MobiDB-lite"/>
    </source>
</evidence>
<keyword evidence="3" id="KW-1185">Reference proteome</keyword>
<dbReference type="Proteomes" id="UP000232163">
    <property type="component" value="Unassembled WGS sequence"/>
</dbReference>
<sequence>MTRNLDGALSFPVSIQRLPQKGLTIKIDADNKERVALRDFHQLQDVKSFKADLQIVPWKKDGIRVRGVVKAEIVQSCIVTLEPIDAKVEAEIDTLFVPENSRLARLPLDENGELIISAEGPDIPETFSGDTLDAGAIAEEFFELAIDPYPRKEGVEAVPPVVVTYGNADEDAEKPANPFAALKDWKQKT</sequence>
<dbReference type="AlphaFoldDB" id="A0A2N9W3Z0"/>
<evidence type="ECO:0000313" key="2">
    <source>
        <dbReference type="EMBL" id="PIO46458.1"/>
    </source>
</evidence>
<accession>A0A2N9W3Z0</accession>
<dbReference type="KEGG" id="pht:BLM14_10825"/>
<evidence type="ECO:0000313" key="3">
    <source>
        <dbReference type="Proteomes" id="UP000232163"/>
    </source>
</evidence>
<organism evidence="2 3">
    <name type="scientific">Phyllobacterium zundukense</name>
    <dbReference type="NCBI Taxonomy" id="1867719"/>
    <lineage>
        <taxon>Bacteria</taxon>
        <taxon>Pseudomonadati</taxon>
        <taxon>Pseudomonadota</taxon>
        <taxon>Alphaproteobacteria</taxon>
        <taxon>Hyphomicrobiales</taxon>
        <taxon>Phyllobacteriaceae</taxon>
        <taxon>Phyllobacterium</taxon>
    </lineage>
</organism>
<dbReference type="RefSeq" id="WP_099999390.1">
    <property type="nucleotide sequence ID" value="NZ_CP017940.1"/>
</dbReference>
<protein>
    <submittedName>
        <fullName evidence="2">Metal-binding protein</fullName>
    </submittedName>
</protein>
<dbReference type="EMBL" id="MZMT01000003">
    <property type="protein sequence ID" value="PIO46458.1"/>
    <property type="molecule type" value="Genomic_DNA"/>
</dbReference>
<feature type="region of interest" description="Disordered" evidence="1">
    <location>
        <begin position="169"/>
        <end position="189"/>
    </location>
</feature>
<dbReference type="Pfam" id="PF02620">
    <property type="entry name" value="YceD"/>
    <property type="match status" value="1"/>
</dbReference>
<name>A0A2N9W3Z0_9HYPH</name>
<gene>
    <name evidence="2" type="ORF">B5P45_01245</name>
</gene>